<keyword evidence="4" id="KW-0808">Transferase</keyword>
<organism evidence="14">
    <name type="scientific">Fagus sylvatica</name>
    <name type="common">Beechnut</name>
    <dbReference type="NCBI Taxonomy" id="28930"/>
    <lineage>
        <taxon>Eukaryota</taxon>
        <taxon>Viridiplantae</taxon>
        <taxon>Streptophyta</taxon>
        <taxon>Embryophyta</taxon>
        <taxon>Tracheophyta</taxon>
        <taxon>Spermatophyta</taxon>
        <taxon>Magnoliopsida</taxon>
        <taxon>eudicotyledons</taxon>
        <taxon>Gunneridae</taxon>
        <taxon>Pentapetalae</taxon>
        <taxon>rosids</taxon>
        <taxon>fabids</taxon>
        <taxon>Fagales</taxon>
        <taxon>Fagaceae</taxon>
        <taxon>Fagus</taxon>
    </lineage>
</organism>
<dbReference type="InterPro" id="IPR054481">
    <property type="entry name" value="GWD1_pHisD"/>
</dbReference>
<evidence type="ECO:0000256" key="5">
    <source>
        <dbReference type="ARBA" id="ARBA00022723"/>
    </source>
</evidence>
<protein>
    <submittedName>
        <fullName evidence="14">Uncharacterized protein</fullName>
    </submittedName>
</protein>
<comment type="cofactor">
    <cofactor evidence="1">
        <name>Mg(2+)</name>
        <dbReference type="ChEBI" id="CHEBI:18420"/>
    </cofactor>
</comment>
<dbReference type="GO" id="GO:0046872">
    <property type="term" value="F:metal ion binding"/>
    <property type="evidence" value="ECO:0007669"/>
    <property type="project" value="UniProtKB-KW"/>
</dbReference>
<evidence type="ECO:0000256" key="1">
    <source>
        <dbReference type="ARBA" id="ARBA00001946"/>
    </source>
</evidence>
<sequence length="1244" mass="139761">MTSSMATSCTQVPRVHHFELIEGMQLQINVTGSSSGRNARIELQLKNCSTTWILHWGYLYRGNTKWFIAVDHPSGTTPYMQGAMQTPFRKVYPSFTSCSLKLKLNHGNFRIEIPENDANATPSHPPIPKDLIDRKAYLLWESRVQSCSAPLLSFKTSVSAALSVHYHKDSDDALRELQSQLSKGLSLNELQSSYLTASTRFTTNDREEFRSRIPYSYRRRHNVEQWLQKHSEGHTRVLSSALLDLVEKTMGGDIVVSRKSYHVGNHEIAVLLKVVRGDYHILVAANMNGSAVLHWGISKSSPGEWLPPPPEMLPEKSKLVTGACQTYFTEISTGKGFFQVDGDGVGTVKWLLDEISRREKEAERSLMHRFNIATELTEACKAEGELGLIGILVWFRFMACRHLTWNKNYNVKPREISEAQDKFTNLLQRIYLNQPNGREIVRLVMTCVGRGGQGDVGQRIRDEILVLQRNNDCKTGMMEEWHQKLHNNSSPDDVIICEALLNYVRSGFRIDVYWQTLNANGLTKGKLASYDRPIVSEPHLRTDAKEGLIRDLTAYLRTLKAVHSGVDLESAIETCLGSSVKGRVDSVGGLSLKLQDCLNFVKAHIGDENIGPLMEKLLESRIELRPLLLTSHGRLKDLLFLDLALASAVRTTMERGLKDLNFANPPETMFFISLVLENICLSTVNNEDFIYCTKDWYRVCELYTNDGQWALQTKAVLDRLQLVLSERSQYYQKKIQPSAEYLGNLLGVEKWAIDIFTEELVRAGSAAILSSLIKHFDPIVRKVANVGCWQVISPVEVCGFIVSVNELITTQSKVYRRPTILIASRVTGNEEIPDGVVAVLTPDMPDVLSHVAIRARNSKAYNLFITSHIILIDLKLKESKAVSIRLKSTNLVISDISSFNVSQDSFVSFSIPQGVTLKKKPFCGKYAVSVEEFTSEMVGAKSCNTKILRGRVPSWIKIPMSVALPFGAFETVLSEDVNKDIANKIAHFMKFVRQGDHSKLQAVRESVLQMNAPLSLTYGLKSKMRSSRMPWPGDEGEERWHHAWQAIKKVWASKWNERAYISCKKAKLNHDNLCMAVLVQEVICGDYAFVIHTKNPLSGDTSEIYTEIVKGLGETLVGAYPGRAMSFITKKTNLMSPIVIGYPSKLTGLYCNQSIIFRSDSNGEDLEGYAGAGLYDSEVMDKEEEVVLDYSKDRLIVDKAFQVSLFSKIAEAGKIIEGLYGRPQDIEGVVKDGIIYVVQTRPQI</sequence>
<dbReference type="Pfam" id="PF22973">
    <property type="entry name" value="GWD1_pHisD"/>
    <property type="match status" value="1"/>
</dbReference>
<evidence type="ECO:0000256" key="9">
    <source>
        <dbReference type="ARBA" id="ARBA00022842"/>
    </source>
</evidence>
<evidence type="ECO:0000256" key="8">
    <source>
        <dbReference type="ARBA" id="ARBA00022840"/>
    </source>
</evidence>
<feature type="domain" description="Pyruvate phosphate dikinase AMP/ATP-binding" evidence="11">
    <location>
        <begin position="1043"/>
        <end position="1243"/>
    </location>
</feature>
<gene>
    <name evidence="14" type="ORF">FSB_LOCUS7285</name>
</gene>
<evidence type="ECO:0000256" key="10">
    <source>
        <dbReference type="ARBA" id="ARBA00023277"/>
    </source>
</evidence>
<keyword evidence="7" id="KW-0418">Kinase</keyword>
<dbReference type="GO" id="GO:0005524">
    <property type="term" value="F:ATP binding"/>
    <property type="evidence" value="ECO:0007669"/>
    <property type="project" value="UniProtKB-KW"/>
</dbReference>
<evidence type="ECO:0000313" key="14">
    <source>
        <dbReference type="EMBL" id="SPC79403.1"/>
    </source>
</evidence>
<comment type="similarity">
    <text evidence="2">Belongs to the PEP-utilizing enzyme family.</text>
</comment>
<accession>A0A2N9EX40</accession>
<keyword evidence="10" id="KW-0119">Carbohydrate metabolism</keyword>
<dbReference type="Pfam" id="PF23166">
    <property type="entry name" value="Ig_N_CWD1"/>
    <property type="match status" value="2"/>
</dbReference>
<dbReference type="InterPro" id="IPR013815">
    <property type="entry name" value="ATP_grasp_subdomain_1"/>
</dbReference>
<dbReference type="GO" id="GO:0016301">
    <property type="term" value="F:kinase activity"/>
    <property type="evidence" value="ECO:0007669"/>
    <property type="project" value="UniProtKB-KW"/>
</dbReference>
<dbReference type="SUPFAM" id="SSF56059">
    <property type="entry name" value="Glutathione synthetase ATP-binding domain-like"/>
    <property type="match status" value="1"/>
</dbReference>
<keyword evidence="6" id="KW-0547">Nucleotide-binding</keyword>
<keyword evidence="8" id="KW-0067">ATP-binding</keyword>
<evidence type="ECO:0000256" key="4">
    <source>
        <dbReference type="ARBA" id="ARBA00022679"/>
    </source>
</evidence>
<dbReference type="EMBL" id="OIVN01000386">
    <property type="protein sequence ID" value="SPC79403.1"/>
    <property type="molecule type" value="Genomic_DNA"/>
</dbReference>
<dbReference type="PANTHER" id="PTHR46999">
    <property type="entry name" value="ALPHA-GLUCAN WATER DIKINASE 1, CHLOROPLASTIC-RELATED"/>
    <property type="match status" value="1"/>
</dbReference>
<evidence type="ECO:0000256" key="3">
    <source>
        <dbReference type="ARBA" id="ARBA00011738"/>
    </source>
</evidence>
<dbReference type="PANTHER" id="PTHR46999:SF4">
    <property type="entry name" value="ALPHA-GLUCAN WATER DIKINASE 2"/>
    <property type="match status" value="1"/>
</dbReference>
<keyword evidence="5" id="KW-0479">Metal-binding</keyword>
<dbReference type="InterPro" id="IPR002192">
    <property type="entry name" value="PPDK_AMP/ATP-bd"/>
</dbReference>
<feature type="domain" description="Alpha-glucan water dikinase-like N-terminal Ig-like" evidence="13">
    <location>
        <begin position="258"/>
        <end position="339"/>
    </location>
</feature>
<evidence type="ECO:0000259" key="13">
    <source>
        <dbReference type="Pfam" id="PF23166"/>
    </source>
</evidence>
<feature type="domain" description="Alpha-glucan water dikinase phosphohistidine-like" evidence="12">
    <location>
        <begin position="788"/>
        <end position="900"/>
    </location>
</feature>
<evidence type="ECO:0000256" key="7">
    <source>
        <dbReference type="ARBA" id="ARBA00022777"/>
    </source>
</evidence>
<evidence type="ECO:0000259" key="12">
    <source>
        <dbReference type="Pfam" id="PF22973"/>
    </source>
</evidence>
<dbReference type="AlphaFoldDB" id="A0A2N9EX40"/>
<evidence type="ECO:0000256" key="2">
    <source>
        <dbReference type="ARBA" id="ARBA00007837"/>
    </source>
</evidence>
<keyword evidence="9" id="KW-0460">Magnesium</keyword>
<reference evidence="14" key="1">
    <citation type="submission" date="2018-02" db="EMBL/GenBank/DDBJ databases">
        <authorList>
            <person name="Cohen D.B."/>
            <person name="Kent A.D."/>
        </authorList>
    </citation>
    <scope>NUCLEOTIDE SEQUENCE</scope>
</reference>
<proteinExistence type="inferred from homology"/>
<dbReference type="Gene3D" id="3.30.470.20">
    <property type="entry name" value="ATP-grasp fold, B domain"/>
    <property type="match status" value="1"/>
</dbReference>
<evidence type="ECO:0000256" key="6">
    <source>
        <dbReference type="ARBA" id="ARBA00022741"/>
    </source>
</evidence>
<name>A0A2N9EX40_FAGSY</name>
<feature type="domain" description="Alpha-glucan water dikinase-like N-terminal Ig-like" evidence="13">
    <location>
        <begin position="16"/>
        <end position="103"/>
    </location>
</feature>
<evidence type="ECO:0000259" key="11">
    <source>
        <dbReference type="Pfam" id="PF01326"/>
    </source>
</evidence>
<dbReference type="InterPro" id="IPR056301">
    <property type="entry name" value="GWD-like_N_Ig"/>
</dbReference>
<comment type="subunit">
    <text evidence="3">Homodimer.</text>
</comment>
<dbReference type="Pfam" id="PF01326">
    <property type="entry name" value="PPDK_N"/>
    <property type="match status" value="1"/>
</dbReference>
<dbReference type="Gene3D" id="3.30.1490.20">
    <property type="entry name" value="ATP-grasp fold, A domain"/>
    <property type="match status" value="1"/>
</dbReference>